<comment type="caution">
    <text evidence="1">The sequence shown here is derived from an EMBL/GenBank/DDBJ whole genome shotgun (WGS) entry which is preliminary data.</text>
</comment>
<reference evidence="1" key="1">
    <citation type="journal article" date="2023" name="Mol. Biol. Evol.">
        <title>Third-Generation Sequencing Reveals the Adaptive Role of the Epigenome in Three Deep-Sea Polychaetes.</title>
        <authorList>
            <person name="Perez M."/>
            <person name="Aroh O."/>
            <person name="Sun Y."/>
            <person name="Lan Y."/>
            <person name="Juniper S.K."/>
            <person name="Young C.R."/>
            <person name="Angers B."/>
            <person name="Qian P.Y."/>
        </authorList>
    </citation>
    <scope>NUCLEOTIDE SEQUENCE</scope>
    <source>
        <strain evidence="1">P08H-3</strain>
    </source>
</reference>
<sequence>MTQLASVTLYSDERKMTSGDMLLYIVIKASKVTRWRYWDGRICHLAQCDVVILIDIALSAQPIWSGCSKETFLILMALLDVRHSLSLMPHLTMRRSLILMAQPTSEYVYNDEKEGKYNCVHKALVRVALHGDKNVKDRVDDDFTSKQYVDPANDDNGT</sequence>
<evidence type="ECO:0000313" key="1">
    <source>
        <dbReference type="EMBL" id="KAK2142460.1"/>
    </source>
</evidence>
<dbReference type="EMBL" id="JAODUP010000951">
    <property type="protein sequence ID" value="KAK2142460.1"/>
    <property type="molecule type" value="Genomic_DNA"/>
</dbReference>
<evidence type="ECO:0000313" key="2">
    <source>
        <dbReference type="Proteomes" id="UP001208570"/>
    </source>
</evidence>
<organism evidence="1 2">
    <name type="scientific">Paralvinella palmiformis</name>
    <dbReference type="NCBI Taxonomy" id="53620"/>
    <lineage>
        <taxon>Eukaryota</taxon>
        <taxon>Metazoa</taxon>
        <taxon>Spiralia</taxon>
        <taxon>Lophotrochozoa</taxon>
        <taxon>Annelida</taxon>
        <taxon>Polychaeta</taxon>
        <taxon>Sedentaria</taxon>
        <taxon>Canalipalpata</taxon>
        <taxon>Terebellida</taxon>
        <taxon>Terebelliformia</taxon>
        <taxon>Alvinellidae</taxon>
        <taxon>Paralvinella</taxon>
    </lineage>
</organism>
<protein>
    <submittedName>
        <fullName evidence="1">Uncharacterized protein</fullName>
    </submittedName>
</protein>
<name>A0AAD9IYL0_9ANNE</name>
<accession>A0AAD9IYL0</accession>
<proteinExistence type="predicted"/>
<dbReference type="AlphaFoldDB" id="A0AAD9IYL0"/>
<keyword evidence="2" id="KW-1185">Reference proteome</keyword>
<dbReference type="Proteomes" id="UP001208570">
    <property type="component" value="Unassembled WGS sequence"/>
</dbReference>
<gene>
    <name evidence="1" type="ORF">LSH36_951g00036</name>
</gene>